<feature type="modified residue" description="4-aspartylphosphate" evidence="5">
    <location>
        <position position="57"/>
    </location>
</feature>
<name>A0ABR9JYC1_9ACTN</name>
<dbReference type="RefSeq" id="WP_192761561.1">
    <property type="nucleotide sequence ID" value="NZ_JADBDZ010000001.1"/>
</dbReference>
<evidence type="ECO:0000256" key="5">
    <source>
        <dbReference type="PROSITE-ProRule" id="PRU00169"/>
    </source>
</evidence>
<evidence type="ECO:0000256" key="2">
    <source>
        <dbReference type="ARBA" id="ARBA00023015"/>
    </source>
</evidence>
<dbReference type="InterPro" id="IPR001867">
    <property type="entry name" value="OmpR/PhoB-type_DNA-bd"/>
</dbReference>
<evidence type="ECO:0000259" key="9">
    <source>
        <dbReference type="PROSITE" id="PS51755"/>
    </source>
</evidence>
<evidence type="ECO:0000313" key="11">
    <source>
        <dbReference type="Proteomes" id="UP000627838"/>
    </source>
</evidence>
<proteinExistence type="predicted"/>
<keyword evidence="4" id="KW-0804">Transcription</keyword>
<dbReference type="Proteomes" id="UP000627838">
    <property type="component" value="Unassembled WGS sequence"/>
</dbReference>
<organism evidence="10 11">
    <name type="scientific">Actinomadura algeriensis</name>
    <dbReference type="NCBI Taxonomy" id="1679523"/>
    <lineage>
        <taxon>Bacteria</taxon>
        <taxon>Bacillati</taxon>
        <taxon>Actinomycetota</taxon>
        <taxon>Actinomycetes</taxon>
        <taxon>Streptosporangiales</taxon>
        <taxon>Thermomonosporaceae</taxon>
        <taxon>Actinomadura</taxon>
    </lineage>
</organism>
<dbReference type="CDD" id="cd00383">
    <property type="entry name" value="trans_reg_C"/>
    <property type="match status" value="1"/>
</dbReference>
<feature type="domain" description="Response regulatory" evidence="8">
    <location>
        <begin position="8"/>
        <end position="135"/>
    </location>
</feature>
<feature type="domain" description="OmpR/PhoB-type" evidence="9">
    <location>
        <begin position="146"/>
        <end position="245"/>
    </location>
</feature>
<evidence type="ECO:0000256" key="3">
    <source>
        <dbReference type="ARBA" id="ARBA00023125"/>
    </source>
</evidence>
<dbReference type="EMBL" id="JADBDZ010000001">
    <property type="protein sequence ID" value="MBE1535336.1"/>
    <property type="molecule type" value="Genomic_DNA"/>
</dbReference>
<dbReference type="InterPro" id="IPR016032">
    <property type="entry name" value="Sig_transdc_resp-reg_C-effctor"/>
</dbReference>
<reference evidence="10 11" key="1">
    <citation type="submission" date="2020-10" db="EMBL/GenBank/DDBJ databases">
        <title>Sequencing the genomes of 1000 actinobacteria strains.</title>
        <authorList>
            <person name="Klenk H.-P."/>
        </authorList>
    </citation>
    <scope>NUCLEOTIDE SEQUENCE [LARGE SCALE GENOMIC DNA]</scope>
    <source>
        <strain evidence="10 11">DSM 46744</strain>
    </source>
</reference>
<dbReference type="PROSITE" id="PS51755">
    <property type="entry name" value="OMPR_PHOB"/>
    <property type="match status" value="1"/>
</dbReference>
<feature type="DNA-binding region" description="OmpR/PhoB-type" evidence="6">
    <location>
        <begin position="146"/>
        <end position="245"/>
    </location>
</feature>
<evidence type="ECO:0000256" key="7">
    <source>
        <dbReference type="SAM" id="MobiDB-lite"/>
    </source>
</evidence>
<dbReference type="InterPro" id="IPR011006">
    <property type="entry name" value="CheY-like_superfamily"/>
</dbReference>
<sequence>MSAGGARLVLVAEHDAAVAELQRRYLAREGLRVRIEPDPGRAPAAAARARPDVVVLDLSATARPADLYRRTADAARPAPVVVTGGPPDATPGGPGDGPADGPRTAASGPHLMSVPHRVGRPFAPRVLVAAVTGALRGAGARPDPAPGPLRAGPLALDPHRRTAAVGERLVALTGTESDLLEFLMTNPGRVFTREQLLDAAWGPGAGAGSRTVDVHIAQLRAKLGVGARHDGPIRTVRGVGYVLDA</sequence>
<dbReference type="SUPFAM" id="SSF46894">
    <property type="entry name" value="C-terminal effector domain of the bipartite response regulators"/>
    <property type="match status" value="1"/>
</dbReference>
<dbReference type="Gene3D" id="3.40.50.2300">
    <property type="match status" value="1"/>
</dbReference>
<dbReference type="InterPro" id="IPR036388">
    <property type="entry name" value="WH-like_DNA-bd_sf"/>
</dbReference>
<dbReference type="InterPro" id="IPR001789">
    <property type="entry name" value="Sig_transdc_resp-reg_receiver"/>
</dbReference>
<comment type="caution">
    <text evidence="10">The sequence shown here is derived from an EMBL/GenBank/DDBJ whole genome shotgun (WGS) entry which is preliminary data.</text>
</comment>
<keyword evidence="11" id="KW-1185">Reference proteome</keyword>
<dbReference type="SMART" id="SM00862">
    <property type="entry name" value="Trans_reg_C"/>
    <property type="match status" value="1"/>
</dbReference>
<gene>
    <name evidence="10" type="ORF">H4W34_005169</name>
</gene>
<accession>A0ABR9JYC1</accession>
<dbReference type="PANTHER" id="PTHR48111:SF4">
    <property type="entry name" value="DNA-BINDING DUAL TRANSCRIPTIONAL REGULATOR OMPR"/>
    <property type="match status" value="1"/>
</dbReference>
<dbReference type="PANTHER" id="PTHR48111">
    <property type="entry name" value="REGULATOR OF RPOS"/>
    <property type="match status" value="1"/>
</dbReference>
<dbReference type="InterPro" id="IPR039420">
    <property type="entry name" value="WalR-like"/>
</dbReference>
<dbReference type="GO" id="GO:0003677">
    <property type="term" value="F:DNA binding"/>
    <property type="evidence" value="ECO:0007669"/>
    <property type="project" value="UniProtKB-KW"/>
</dbReference>
<feature type="compositionally biased region" description="Low complexity" evidence="7">
    <location>
        <begin position="78"/>
        <end position="91"/>
    </location>
</feature>
<keyword evidence="2" id="KW-0805">Transcription regulation</keyword>
<protein>
    <submittedName>
        <fullName evidence="10">DNA-binding response OmpR family regulator</fullName>
    </submittedName>
</protein>
<evidence type="ECO:0000256" key="6">
    <source>
        <dbReference type="PROSITE-ProRule" id="PRU01091"/>
    </source>
</evidence>
<dbReference type="Pfam" id="PF00486">
    <property type="entry name" value="Trans_reg_C"/>
    <property type="match status" value="1"/>
</dbReference>
<dbReference type="SUPFAM" id="SSF52172">
    <property type="entry name" value="CheY-like"/>
    <property type="match status" value="1"/>
</dbReference>
<dbReference type="PROSITE" id="PS50110">
    <property type="entry name" value="RESPONSE_REGULATORY"/>
    <property type="match status" value="1"/>
</dbReference>
<evidence type="ECO:0000256" key="4">
    <source>
        <dbReference type="ARBA" id="ARBA00023163"/>
    </source>
</evidence>
<keyword evidence="1 5" id="KW-0597">Phosphoprotein</keyword>
<keyword evidence="3 6" id="KW-0238">DNA-binding</keyword>
<evidence type="ECO:0000313" key="10">
    <source>
        <dbReference type="EMBL" id="MBE1535336.1"/>
    </source>
</evidence>
<evidence type="ECO:0000256" key="1">
    <source>
        <dbReference type="ARBA" id="ARBA00022553"/>
    </source>
</evidence>
<evidence type="ECO:0000259" key="8">
    <source>
        <dbReference type="PROSITE" id="PS50110"/>
    </source>
</evidence>
<feature type="region of interest" description="Disordered" evidence="7">
    <location>
        <begin position="78"/>
        <end position="111"/>
    </location>
</feature>
<dbReference type="Gene3D" id="1.10.10.10">
    <property type="entry name" value="Winged helix-like DNA-binding domain superfamily/Winged helix DNA-binding domain"/>
    <property type="match status" value="1"/>
</dbReference>